<organism evidence="1 2">
    <name type="scientific">Juglans regia</name>
    <name type="common">English walnut</name>
    <dbReference type="NCBI Taxonomy" id="51240"/>
    <lineage>
        <taxon>Eukaryota</taxon>
        <taxon>Viridiplantae</taxon>
        <taxon>Streptophyta</taxon>
        <taxon>Embryophyta</taxon>
        <taxon>Tracheophyta</taxon>
        <taxon>Spermatophyta</taxon>
        <taxon>Magnoliopsida</taxon>
        <taxon>eudicotyledons</taxon>
        <taxon>Gunneridae</taxon>
        <taxon>Pentapetalae</taxon>
        <taxon>rosids</taxon>
        <taxon>fabids</taxon>
        <taxon>Fagales</taxon>
        <taxon>Juglandaceae</taxon>
        <taxon>Juglans</taxon>
    </lineage>
</organism>
<comment type="caution">
    <text evidence="1">The sequence shown here is derived from an EMBL/GenBank/DDBJ whole genome shotgun (WGS) entry which is preliminary data.</text>
</comment>
<evidence type="ECO:0000313" key="2">
    <source>
        <dbReference type="Proteomes" id="UP000619265"/>
    </source>
</evidence>
<proteinExistence type="predicted"/>
<dbReference type="Proteomes" id="UP000619265">
    <property type="component" value="Unassembled WGS sequence"/>
</dbReference>
<protein>
    <submittedName>
        <fullName evidence="1">Uncharacterized protein</fullName>
    </submittedName>
</protein>
<reference evidence="1" key="1">
    <citation type="submission" date="2015-10" db="EMBL/GenBank/DDBJ databases">
        <authorList>
            <person name="Martinez-Garcia P.J."/>
            <person name="Crepeau M.W."/>
            <person name="Puiu D."/>
            <person name="Gonzalez-Ibeas D."/>
            <person name="Whalen J."/>
            <person name="Stevens K."/>
            <person name="Paul R."/>
            <person name="Butterfield T."/>
            <person name="Britton M."/>
            <person name="Reagan R."/>
            <person name="Chakraborty S."/>
            <person name="Walawage S.L."/>
            <person name="Vasquez-Gross H.A."/>
            <person name="Cardeno C."/>
            <person name="Famula R."/>
            <person name="Pratt K."/>
            <person name="Kuruganti S."/>
            <person name="Aradhya M.K."/>
            <person name="Leslie C.A."/>
            <person name="Dandekar A.M."/>
            <person name="Salzberg S.L."/>
            <person name="Wegrzyn J.L."/>
            <person name="Langley C.H."/>
            <person name="Neale D.B."/>
        </authorList>
    </citation>
    <scope>NUCLEOTIDE SEQUENCE</scope>
    <source>
        <tissue evidence="1">Leaves</tissue>
    </source>
</reference>
<dbReference type="Gramene" id="Jr06_14990_p1">
    <property type="protein sequence ID" value="cds.Jr06_14990_p1"/>
    <property type="gene ID" value="Jr06_14990"/>
</dbReference>
<sequence>MCCFIKGSEGRNSGLASVATLASSLDYTSSKSSLKLLLPLADPAEALKVPVIPIGGLLSAAHPLASRPPYVLSWLNPQISAQDMMDPKLFEKLVLNNFCKYSFVSSTYKLHNCSTSKCILKFTMNFQHF</sequence>
<gene>
    <name evidence="1" type="ORF">F2P56_013191</name>
</gene>
<evidence type="ECO:0000313" key="1">
    <source>
        <dbReference type="EMBL" id="KAF5469095.1"/>
    </source>
</evidence>
<dbReference type="AlphaFoldDB" id="A0A833XQT4"/>
<accession>A0A833XQT4</accession>
<name>A0A833XQT4_JUGRE</name>
<reference evidence="1" key="2">
    <citation type="submission" date="2020-03" db="EMBL/GenBank/DDBJ databases">
        <title>Walnut 2.0.</title>
        <authorList>
            <person name="Marrano A."/>
            <person name="Britton M."/>
            <person name="Zimin A.V."/>
            <person name="Zaini P.A."/>
            <person name="Workman R."/>
            <person name="Puiu D."/>
            <person name="Bianco L."/>
            <person name="Allen B.J."/>
            <person name="Troggio M."/>
            <person name="Leslie C.A."/>
            <person name="Timp W."/>
            <person name="Dendekar A."/>
            <person name="Salzberg S.L."/>
            <person name="Neale D.B."/>
        </authorList>
    </citation>
    <scope>NUCLEOTIDE SEQUENCE</scope>
    <source>
        <tissue evidence="1">Leaves</tissue>
    </source>
</reference>
<dbReference type="EMBL" id="LIHL02000006">
    <property type="protein sequence ID" value="KAF5469095.1"/>
    <property type="molecule type" value="Genomic_DNA"/>
</dbReference>